<keyword evidence="1" id="KW-0238">DNA-binding</keyword>
<reference evidence="4 5" key="1">
    <citation type="submission" date="2016-01" db="EMBL/GenBank/DDBJ databases">
        <title>Investigation of taxonomic status of Bacillus aminovorans.</title>
        <authorList>
            <person name="Verma A."/>
            <person name="Pal Y."/>
            <person name="Krishnamurthi S."/>
        </authorList>
    </citation>
    <scope>NUCLEOTIDE SEQUENCE [LARGE SCALE GENOMIC DNA]</scope>
    <source>
        <strain evidence="4 5">DSM 4337</strain>
    </source>
</reference>
<name>A0A177KVG4_9BACI</name>
<evidence type="ECO:0000313" key="4">
    <source>
        <dbReference type="EMBL" id="OAH57096.1"/>
    </source>
</evidence>
<feature type="coiled-coil region" evidence="2">
    <location>
        <begin position="125"/>
        <end position="155"/>
    </location>
</feature>
<sequence>MEKNKLDLLEETDWLFRKMVRKFVKERDKIIIEGVTLPGFLILRKIIQDGEQRLTDLAEELDLTSGAITFICDKLEDRSFAVRKCHSQDRRTVLLDITDKGREFIGRNSQVGTNMVSVLFNNFTLKEIELQIDLYRRLINNLDGLSDEILSLAKEKEDQNDPPSHNSRFLTY</sequence>
<dbReference type="GO" id="GO:0003700">
    <property type="term" value="F:DNA-binding transcription factor activity"/>
    <property type="evidence" value="ECO:0007669"/>
    <property type="project" value="InterPro"/>
</dbReference>
<dbReference type="PANTHER" id="PTHR33164">
    <property type="entry name" value="TRANSCRIPTIONAL REGULATOR, MARR FAMILY"/>
    <property type="match status" value="1"/>
</dbReference>
<organism evidence="4 5">
    <name type="scientific">Domibacillus aminovorans</name>
    <dbReference type="NCBI Taxonomy" id="29332"/>
    <lineage>
        <taxon>Bacteria</taxon>
        <taxon>Bacillati</taxon>
        <taxon>Bacillota</taxon>
        <taxon>Bacilli</taxon>
        <taxon>Bacillales</taxon>
        <taxon>Bacillaceae</taxon>
        <taxon>Domibacillus</taxon>
    </lineage>
</organism>
<dbReference type="Proteomes" id="UP000077271">
    <property type="component" value="Unassembled WGS sequence"/>
</dbReference>
<comment type="caution">
    <text evidence="4">The sequence shown here is derived from an EMBL/GenBank/DDBJ whole genome shotgun (WGS) entry which is preliminary data.</text>
</comment>
<dbReference type="GO" id="GO:0006950">
    <property type="term" value="P:response to stress"/>
    <property type="evidence" value="ECO:0007669"/>
    <property type="project" value="TreeGrafter"/>
</dbReference>
<feature type="domain" description="HTH marR-type" evidence="3">
    <location>
        <begin position="5"/>
        <end position="140"/>
    </location>
</feature>
<dbReference type="InterPro" id="IPR036388">
    <property type="entry name" value="WH-like_DNA-bd_sf"/>
</dbReference>
<dbReference type="Gene3D" id="1.10.10.10">
    <property type="entry name" value="Winged helix-like DNA-binding domain superfamily/Winged helix DNA-binding domain"/>
    <property type="match status" value="1"/>
</dbReference>
<dbReference type="OrthoDB" id="288929at2"/>
<dbReference type="RefSeq" id="WP_063974844.1">
    <property type="nucleotide sequence ID" value="NZ_LQWZ01000015.1"/>
</dbReference>
<dbReference type="InterPro" id="IPR039422">
    <property type="entry name" value="MarR/SlyA-like"/>
</dbReference>
<dbReference type="SUPFAM" id="SSF46785">
    <property type="entry name" value="Winged helix' DNA-binding domain"/>
    <property type="match status" value="1"/>
</dbReference>
<dbReference type="InterPro" id="IPR036390">
    <property type="entry name" value="WH_DNA-bd_sf"/>
</dbReference>
<dbReference type="Pfam" id="PF01047">
    <property type="entry name" value="MarR"/>
    <property type="match status" value="1"/>
</dbReference>
<evidence type="ECO:0000256" key="2">
    <source>
        <dbReference type="SAM" id="Coils"/>
    </source>
</evidence>
<evidence type="ECO:0000313" key="5">
    <source>
        <dbReference type="Proteomes" id="UP000077271"/>
    </source>
</evidence>
<dbReference type="SMART" id="SM00347">
    <property type="entry name" value="HTH_MARR"/>
    <property type="match status" value="1"/>
</dbReference>
<dbReference type="PROSITE" id="PS50995">
    <property type="entry name" value="HTH_MARR_2"/>
    <property type="match status" value="1"/>
</dbReference>
<accession>A0A177KVG4</accession>
<dbReference type="InterPro" id="IPR000835">
    <property type="entry name" value="HTH_MarR-typ"/>
</dbReference>
<dbReference type="PANTHER" id="PTHR33164:SF43">
    <property type="entry name" value="HTH-TYPE TRANSCRIPTIONAL REPRESSOR YETL"/>
    <property type="match status" value="1"/>
</dbReference>
<dbReference type="EMBL" id="LQWZ01000015">
    <property type="protein sequence ID" value="OAH57096.1"/>
    <property type="molecule type" value="Genomic_DNA"/>
</dbReference>
<dbReference type="AlphaFoldDB" id="A0A177KVG4"/>
<dbReference type="PRINTS" id="PR00598">
    <property type="entry name" value="HTHMARR"/>
</dbReference>
<dbReference type="GO" id="GO:0003677">
    <property type="term" value="F:DNA binding"/>
    <property type="evidence" value="ECO:0007669"/>
    <property type="project" value="UniProtKB-KW"/>
</dbReference>
<keyword evidence="2" id="KW-0175">Coiled coil</keyword>
<evidence type="ECO:0000259" key="3">
    <source>
        <dbReference type="PROSITE" id="PS50995"/>
    </source>
</evidence>
<protein>
    <submittedName>
        <fullName evidence="4">Transcriptional regulator</fullName>
    </submittedName>
</protein>
<gene>
    <name evidence="4" type="ORF">AWH48_19405</name>
</gene>
<proteinExistence type="predicted"/>
<evidence type="ECO:0000256" key="1">
    <source>
        <dbReference type="ARBA" id="ARBA00023125"/>
    </source>
</evidence>